<dbReference type="InterPro" id="IPR008984">
    <property type="entry name" value="SMAD_FHA_dom_sf"/>
</dbReference>
<organism evidence="2 3">
    <name type="scientific">Spirochaeta isovalerica</name>
    <dbReference type="NCBI Taxonomy" id="150"/>
    <lineage>
        <taxon>Bacteria</taxon>
        <taxon>Pseudomonadati</taxon>
        <taxon>Spirochaetota</taxon>
        <taxon>Spirochaetia</taxon>
        <taxon>Spirochaetales</taxon>
        <taxon>Spirochaetaceae</taxon>
        <taxon>Spirochaeta</taxon>
    </lineage>
</organism>
<sequence>MDTTVINDNPRSLKTGGHLSSRGILLVLSPNYFGRTFIVDSDSCILGRSDKADFSLNDDLISREHCRIVREEGNHFSIEDLQSTNSSAINGKRLKKKQQLCYGDRIRLGSTVLRFFREEEVS</sequence>
<proteinExistence type="predicted"/>
<dbReference type="PANTHER" id="PTHR23308">
    <property type="entry name" value="NUCLEAR INHIBITOR OF PROTEIN PHOSPHATASE-1"/>
    <property type="match status" value="1"/>
</dbReference>
<protein>
    <submittedName>
        <fullName evidence="2">PSer/pThr/pTyr-binding forkhead associated (FHA) protein</fullName>
    </submittedName>
</protein>
<dbReference type="EMBL" id="JACHGJ010000002">
    <property type="protein sequence ID" value="MBB6479767.1"/>
    <property type="molecule type" value="Genomic_DNA"/>
</dbReference>
<dbReference type="PROSITE" id="PS50006">
    <property type="entry name" value="FHA_DOMAIN"/>
    <property type="match status" value="1"/>
</dbReference>
<accession>A0A841R992</accession>
<dbReference type="CDD" id="cd00060">
    <property type="entry name" value="FHA"/>
    <property type="match status" value="1"/>
</dbReference>
<reference evidence="2 3" key="1">
    <citation type="submission" date="2020-08" db="EMBL/GenBank/DDBJ databases">
        <title>Genomic Encyclopedia of Type Strains, Phase IV (KMG-IV): sequencing the most valuable type-strain genomes for metagenomic binning, comparative biology and taxonomic classification.</title>
        <authorList>
            <person name="Goeker M."/>
        </authorList>
    </citation>
    <scope>NUCLEOTIDE SEQUENCE [LARGE SCALE GENOMIC DNA]</scope>
    <source>
        <strain evidence="2 3">DSM 2461</strain>
    </source>
</reference>
<dbReference type="AlphaFoldDB" id="A0A841R992"/>
<dbReference type="SMART" id="SM00240">
    <property type="entry name" value="FHA"/>
    <property type="match status" value="1"/>
</dbReference>
<dbReference type="RefSeq" id="WP_184745289.1">
    <property type="nucleotide sequence ID" value="NZ_JACHGJ010000002.1"/>
</dbReference>
<dbReference type="Pfam" id="PF00498">
    <property type="entry name" value="FHA"/>
    <property type="match status" value="1"/>
</dbReference>
<dbReference type="InterPro" id="IPR000253">
    <property type="entry name" value="FHA_dom"/>
</dbReference>
<comment type="caution">
    <text evidence="2">The sequence shown here is derived from an EMBL/GenBank/DDBJ whole genome shotgun (WGS) entry which is preliminary data.</text>
</comment>
<dbReference type="SUPFAM" id="SSF49879">
    <property type="entry name" value="SMAD/FHA domain"/>
    <property type="match status" value="1"/>
</dbReference>
<evidence type="ECO:0000313" key="3">
    <source>
        <dbReference type="Proteomes" id="UP000587760"/>
    </source>
</evidence>
<feature type="domain" description="FHA" evidence="1">
    <location>
        <begin position="44"/>
        <end position="94"/>
    </location>
</feature>
<evidence type="ECO:0000259" key="1">
    <source>
        <dbReference type="PROSITE" id="PS50006"/>
    </source>
</evidence>
<evidence type="ECO:0000313" key="2">
    <source>
        <dbReference type="EMBL" id="MBB6479767.1"/>
    </source>
</evidence>
<keyword evidence="3" id="KW-1185">Reference proteome</keyword>
<name>A0A841R992_9SPIO</name>
<dbReference type="Proteomes" id="UP000587760">
    <property type="component" value="Unassembled WGS sequence"/>
</dbReference>
<gene>
    <name evidence="2" type="ORF">HNR50_001425</name>
</gene>
<dbReference type="InterPro" id="IPR050923">
    <property type="entry name" value="Cell_Proc_Reg/RNA_Proc"/>
</dbReference>
<dbReference type="Gene3D" id="2.60.200.20">
    <property type="match status" value="1"/>
</dbReference>